<dbReference type="Pfam" id="PF01590">
    <property type="entry name" value="GAF"/>
    <property type="match status" value="2"/>
</dbReference>
<dbReference type="PANTHER" id="PTHR36304">
    <property type="entry name" value="DOMAIN GTPASE-ACTIVATING PROTEIN, PUTATIVE-RELATED-RELATED"/>
    <property type="match status" value="1"/>
</dbReference>
<dbReference type="PANTHER" id="PTHR36304:SF4">
    <property type="entry name" value="DUF4388 DOMAIN-CONTAINING PROTEIN"/>
    <property type="match status" value="1"/>
</dbReference>
<name>A0ABN6N9V0_9BACT</name>
<dbReference type="SUPFAM" id="SSF160246">
    <property type="entry name" value="EspE N-terminal domain-like"/>
    <property type="match status" value="1"/>
</dbReference>
<dbReference type="InterPro" id="IPR037257">
    <property type="entry name" value="T2SS_E_N_sf"/>
</dbReference>
<evidence type="ECO:0000313" key="5">
    <source>
        <dbReference type="Proteomes" id="UP001162734"/>
    </source>
</evidence>
<dbReference type="InterPro" id="IPR003018">
    <property type="entry name" value="GAF"/>
</dbReference>
<evidence type="ECO:0000259" key="3">
    <source>
        <dbReference type="SMART" id="SM00065"/>
    </source>
</evidence>
<feature type="region of interest" description="Disordered" evidence="2">
    <location>
        <begin position="1"/>
        <end position="22"/>
    </location>
</feature>
<dbReference type="SMART" id="SM00065">
    <property type="entry name" value="GAF"/>
    <property type="match status" value="2"/>
</dbReference>
<keyword evidence="5" id="KW-1185">Reference proteome</keyword>
<evidence type="ECO:0000313" key="4">
    <source>
        <dbReference type="EMBL" id="BDG09115.1"/>
    </source>
</evidence>
<feature type="coiled-coil region" evidence="1">
    <location>
        <begin position="25"/>
        <end position="76"/>
    </location>
</feature>
<evidence type="ECO:0000256" key="2">
    <source>
        <dbReference type="SAM" id="MobiDB-lite"/>
    </source>
</evidence>
<dbReference type="Gene3D" id="3.30.450.40">
    <property type="match status" value="2"/>
</dbReference>
<keyword evidence="1" id="KW-0175">Coiled coil</keyword>
<sequence length="766" mass="81324">MTSASLELPRPPARPGATEPLPALLERARELAARLEERAARAEELEARLADLESDRTELSAQLSEHEQQVGRLMNLYVATYQLHSTLDPDEVRATVAEIAINLIGAERFVLLFWRQDRAEGCEIALGHGLEEDRSGRYDRGAYAGGDPAVDATLSDGNLRIAPLEGSDAVACVPLSVQGTTVGALVILKLFDHKPMLQPEDRDLLDLIAAHVASAVFAARVYSSTSRKLRTMESLVSEAVGLGRRSRAEATSLSGNLEDVPVADALQFIHLGGRTGTLTVSSGEAEAEISLHKGRIVNAWGPGSKKLGELLRDAGLVDEETLEAALFTQGAEQPRRSLGQILIGMEAVAPEDMYRAVERQIEQTVHQLVTWTRGTFRFDVNEVKPIDEIAIVPGAIVGHLSLDTQMVLLDALRVFDERNRAPAAAAAEPASEAPAAPGPEQPLPAPAPPDAPPEPAPLPEAAPASDVPRLQVVSPDRRLAEVLGERLPEARVAPVNLRDAGTAPPGELPPLVVLDLRRGGVTVEAVTALRRARPRATVLAVVDGGEGVGRAYRAGAMAAVPADPGLLADAARALAQNRRDLLTGGARADQAAATFSKLRRIVGDLRGGLISTTISLSLMSIISESVERAVFFLVRHDGLVALGAFGSSASGAPLAQVTRGVKLAVPAESALGECLADGRVRAVGFDSVRFPESFAALLGRPRTRQCAVFPVIGGQRVIALIYADNGRSNHAIDELEVLELAAAQAGLAFENEMLRRQTAQPIRGNP</sequence>
<dbReference type="RefSeq" id="WP_248340775.1">
    <property type="nucleotide sequence ID" value="NZ_AP025592.1"/>
</dbReference>
<feature type="compositionally biased region" description="Low complexity" evidence="2">
    <location>
        <begin position="423"/>
        <end position="435"/>
    </location>
</feature>
<dbReference type="SUPFAM" id="SSF55781">
    <property type="entry name" value="GAF domain-like"/>
    <property type="match status" value="2"/>
</dbReference>
<dbReference type="CDD" id="cd14686">
    <property type="entry name" value="bZIP"/>
    <property type="match status" value="1"/>
</dbReference>
<accession>A0ABN6N9V0</accession>
<dbReference type="EMBL" id="AP025592">
    <property type="protein sequence ID" value="BDG09115.1"/>
    <property type="molecule type" value="Genomic_DNA"/>
</dbReference>
<feature type="region of interest" description="Disordered" evidence="2">
    <location>
        <begin position="423"/>
        <end position="471"/>
    </location>
</feature>
<proteinExistence type="predicted"/>
<dbReference type="InterPro" id="IPR029016">
    <property type="entry name" value="GAF-like_dom_sf"/>
</dbReference>
<gene>
    <name evidence="4" type="ORF">AMPC_22280</name>
</gene>
<organism evidence="4 5">
    <name type="scientific">Anaeromyxobacter paludicola</name>
    <dbReference type="NCBI Taxonomy" id="2918171"/>
    <lineage>
        <taxon>Bacteria</taxon>
        <taxon>Pseudomonadati</taxon>
        <taxon>Myxococcota</taxon>
        <taxon>Myxococcia</taxon>
        <taxon>Myxococcales</taxon>
        <taxon>Cystobacterineae</taxon>
        <taxon>Anaeromyxobacteraceae</taxon>
        <taxon>Anaeromyxobacter</taxon>
    </lineage>
</organism>
<feature type="domain" description="GAF" evidence="3">
    <location>
        <begin position="88"/>
        <end position="226"/>
    </location>
</feature>
<dbReference type="InterPro" id="IPR025497">
    <property type="entry name" value="PatA-like_N"/>
</dbReference>
<feature type="domain" description="GAF" evidence="3">
    <location>
        <begin position="590"/>
        <end position="759"/>
    </location>
</feature>
<evidence type="ECO:0000256" key="1">
    <source>
        <dbReference type="SAM" id="Coils"/>
    </source>
</evidence>
<dbReference type="Pfam" id="PF14332">
    <property type="entry name" value="DUF4388"/>
    <property type="match status" value="1"/>
</dbReference>
<dbReference type="Proteomes" id="UP001162734">
    <property type="component" value="Chromosome"/>
</dbReference>
<reference evidence="5" key="1">
    <citation type="journal article" date="2022" name="Int. J. Syst. Evol. Microbiol.">
        <title>Anaeromyxobacter oryzae sp. nov., Anaeromyxobacter diazotrophicus sp. nov. and Anaeromyxobacter paludicola sp. nov., isolated from paddy soils.</title>
        <authorList>
            <person name="Itoh H."/>
            <person name="Xu Z."/>
            <person name="Mise K."/>
            <person name="Masuda Y."/>
            <person name="Ushijima N."/>
            <person name="Hayakawa C."/>
            <person name="Shiratori Y."/>
            <person name="Senoo K."/>
        </authorList>
    </citation>
    <scope>NUCLEOTIDE SEQUENCE [LARGE SCALE GENOMIC DNA]</scope>
    <source>
        <strain evidence="5">Red630</strain>
    </source>
</reference>
<feature type="compositionally biased region" description="Pro residues" evidence="2">
    <location>
        <begin position="436"/>
        <end position="460"/>
    </location>
</feature>
<protein>
    <recommendedName>
        <fullName evidence="3">GAF domain-containing protein</fullName>
    </recommendedName>
</protein>